<dbReference type="Pfam" id="PF13280">
    <property type="entry name" value="WYL"/>
    <property type="match status" value="1"/>
</dbReference>
<dbReference type="GO" id="GO:0003700">
    <property type="term" value="F:DNA-binding transcription factor activity"/>
    <property type="evidence" value="ECO:0007669"/>
    <property type="project" value="InterPro"/>
</dbReference>
<name>A4BHT2_9GAMM</name>
<dbReference type="InterPro" id="IPR051534">
    <property type="entry name" value="CBASS_pafABC_assoc_protein"/>
</dbReference>
<dbReference type="InterPro" id="IPR013196">
    <property type="entry name" value="HTH_11"/>
</dbReference>
<dbReference type="PANTHER" id="PTHR34580:SF1">
    <property type="entry name" value="PROTEIN PAFC"/>
    <property type="match status" value="1"/>
</dbReference>
<dbReference type="HOGENOM" id="CLU_041141_7_0_6"/>
<proteinExistence type="predicted"/>
<dbReference type="SUPFAM" id="SSF46785">
    <property type="entry name" value="Winged helix' DNA-binding domain"/>
    <property type="match status" value="1"/>
</dbReference>
<gene>
    <name evidence="4" type="ORF">MED297_09361</name>
</gene>
<keyword evidence="1" id="KW-0805">Transcription regulation</keyword>
<evidence type="ECO:0000259" key="3">
    <source>
        <dbReference type="PROSITE" id="PS51000"/>
    </source>
</evidence>
<keyword evidence="2" id="KW-0804">Transcription</keyword>
<dbReference type="OrthoDB" id="9807255at2"/>
<organism evidence="4 5">
    <name type="scientific">Reinekea blandensis MED297</name>
    <dbReference type="NCBI Taxonomy" id="314283"/>
    <lineage>
        <taxon>Bacteria</taxon>
        <taxon>Pseudomonadati</taxon>
        <taxon>Pseudomonadota</taxon>
        <taxon>Gammaproteobacteria</taxon>
        <taxon>Oceanospirillales</taxon>
        <taxon>Saccharospirillaceae</taxon>
        <taxon>Reinekea</taxon>
    </lineage>
</organism>
<dbReference type="InterPro" id="IPR001034">
    <property type="entry name" value="DeoR_HTH"/>
</dbReference>
<dbReference type="AlphaFoldDB" id="A4BHT2"/>
<dbReference type="Gene3D" id="1.10.10.10">
    <property type="entry name" value="Winged helix-like DNA-binding domain superfamily/Winged helix DNA-binding domain"/>
    <property type="match status" value="1"/>
</dbReference>
<comment type="caution">
    <text evidence="4">The sequence shown here is derived from an EMBL/GenBank/DDBJ whole genome shotgun (WGS) entry which is preliminary data.</text>
</comment>
<reference evidence="4 5" key="1">
    <citation type="submission" date="2006-02" db="EMBL/GenBank/DDBJ databases">
        <authorList>
            <person name="Pinhassi J."/>
            <person name="Pedros-Alio C."/>
            <person name="Ferriera S."/>
            <person name="Johnson J."/>
            <person name="Kravitz S."/>
            <person name="Halpern A."/>
            <person name="Remington K."/>
            <person name="Beeson K."/>
            <person name="Tran B."/>
            <person name="Rogers Y.-H."/>
            <person name="Friedman R."/>
            <person name="Venter J.C."/>
        </authorList>
    </citation>
    <scope>NUCLEOTIDE SEQUENCE [LARGE SCALE GENOMIC DNA]</scope>
    <source>
        <strain evidence="4 5">MED297</strain>
    </source>
</reference>
<dbReference type="PROSITE" id="PS51000">
    <property type="entry name" value="HTH_DEOR_2"/>
    <property type="match status" value="1"/>
</dbReference>
<dbReference type="RefSeq" id="WP_008046153.1">
    <property type="nucleotide sequence ID" value="NZ_CH724152.1"/>
</dbReference>
<evidence type="ECO:0000313" key="4">
    <source>
        <dbReference type="EMBL" id="EAR08337.1"/>
    </source>
</evidence>
<dbReference type="InterPro" id="IPR036390">
    <property type="entry name" value="WH_DNA-bd_sf"/>
</dbReference>
<sequence length="244" mass="28767">MSNTNFSQRLDRRQRLLALLRSEGYWTTADLREQLEVSQRTLMRELAELKSMGYPIDSDRGRGGGIRLNGHWGIERLHLSHQEVIELVLALSIMERLQSPLLTSHLKAIRQKLFQAFPENQRKSVSGIRKRIFIGDKVNPSADDDPLLKPRQATAKISEAFLKQQLVEIDYESQSGERTSRVIEPHYIVLNWPTWYILSYDHLREADRLFRIDRIRKAQVLEKTFRLKPKPQFHERYEPYFQSI</sequence>
<evidence type="ECO:0000256" key="2">
    <source>
        <dbReference type="ARBA" id="ARBA00023163"/>
    </source>
</evidence>
<dbReference type="InterPro" id="IPR036388">
    <property type="entry name" value="WH-like_DNA-bd_sf"/>
</dbReference>
<keyword evidence="5" id="KW-1185">Reference proteome</keyword>
<dbReference type="Proteomes" id="UP000005953">
    <property type="component" value="Unassembled WGS sequence"/>
</dbReference>
<evidence type="ECO:0000313" key="5">
    <source>
        <dbReference type="Proteomes" id="UP000005953"/>
    </source>
</evidence>
<dbReference type="InterPro" id="IPR026881">
    <property type="entry name" value="WYL_dom"/>
</dbReference>
<accession>A4BHT2</accession>
<dbReference type="STRING" id="314283.MED297_09361"/>
<dbReference type="Pfam" id="PF08279">
    <property type="entry name" value="HTH_11"/>
    <property type="match status" value="1"/>
</dbReference>
<dbReference type="PROSITE" id="PS52050">
    <property type="entry name" value="WYL"/>
    <property type="match status" value="1"/>
</dbReference>
<dbReference type="EMBL" id="AAOE01000022">
    <property type="protein sequence ID" value="EAR08337.1"/>
    <property type="molecule type" value="Genomic_DNA"/>
</dbReference>
<protein>
    <submittedName>
        <fullName evidence="4">Putative transcriptional regulator</fullName>
    </submittedName>
</protein>
<feature type="domain" description="HTH deoR-type" evidence="3">
    <location>
        <begin position="9"/>
        <end position="67"/>
    </location>
</feature>
<dbReference type="PANTHER" id="PTHR34580">
    <property type="match status" value="1"/>
</dbReference>
<evidence type="ECO:0000256" key="1">
    <source>
        <dbReference type="ARBA" id="ARBA00023015"/>
    </source>
</evidence>